<gene>
    <name evidence="1" type="ORF">sm9_0221</name>
</gene>
<proteinExistence type="predicted"/>
<dbReference type="EMBL" id="CP011266">
    <property type="protein sequence ID" value="ALT68026.1"/>
    <property type="molecule type" value="Genomic_DNA"/>
</dbReference>
<sequence length="282" mass="30098">MRKSLIGIILLSIVIVGIALPIGFSAQSNTKVITYGETTYNNANYKSTVDNFFNQQAKVDVKNIDSKTITAADVNKISSTITGKTYGSDQIFSCALVDLSEQGNIKVTVDKSKITTITADMYISALKSAGVTHGHAYVTSPVSATGESALAGIMNSYEAATNVQIPDTVKKAANEEIYTESEIVQKDNVSAENLTKLVDNVKETVQQNNITDHSTIVNIIYNYTVNNNINMSNSSIENLATSIGGVQAVQGDVANYTNQVTEIVGNNSGGFSLDGIFSRLGL</sequence>
<reference evidence="1 2" key="1">
    <citation type="submission" date="2015-04" db="EMBL/GenBank/DDBJ databases">
        <title>The complete genome sequence of the rumen methanogen Methanobrevibacter millerae SM9.</title>
        <authorList>
            <person name="Leahy S.C."/>
            <person name="Kelly W.J."/>
            <person name="Pacheco D.M."/>
            <person name="Li D."/>
            <person name="Altermann E."/>
            <person name="Attwood G.T."/>
        </authorList>
    </citation>
    <scope>NUCLEOTIDE SEQUENCE [LARGE SCALE GENOMIC DNA]</scope>
    <source>
        <strain evidence="1 2">SM9</strain>
    </source>
</reference>
<dbReference type="InterPro" id="IPR009343">
    <property type="entry name" value="DUF1002"/>
</dbReference>
<dbReference type="OrthoDB" id="80453at2157"/>
<evidence type="ECO:0000313" key="1">
    <source>
        <dbReference type="EMBL" id="ALT68026.1"/>
    </source>
</evidence>
<keyword evidence="2" id="KW-1185">Reference proteome</keyword>
<dbReference type="Pfam" id="PF06207">
    <property type="entry name" value="DUF1002"/>
    <property type="match status" value="1"/>
</dbReference>
<dbReference type="GeneID" id="26735200"/>
<dbReference type="AlphaFoldDB" id="A0A0U3DQ05"/>
<dbReference type="KEGG" id="mmil:sm9_0221"/>
<dbReference type="Proteomes" id="UP000067738">
    <property type="component" value="Chromosome"/>
</dbReference>
<accession>A0A0U3DQ05</accession>
<protein>
    <recommendedName>
        <fullName evidence="3">DUF1002 domain-containing protein</fullName>
    </recommendedName>
</protein>
<dbReference type="RefSeq" id="WP_058738384.1">
    <property type="nucleotide sequence ID" value="NZ_CP011266.1"/>
</dbReference>
<evidence type="ECO:0000313" key="2">
    <source>
        <dbReference type="Proteomes" id="UP000067738"/>
    </source>
</evidence>
<evidence type="ECO:0008006" key="3">
    <source>
        <dbReference type="Google" id="ProtNLM"/>
    </source>
</evidence>
<organism evidence="1 2">
    <name type="scientific">Methanobrevibacter millerae</name>
    <dbReference type="NCBI Taxonomy" id="230361"/>
    <lineage>
        <taxon>Archaea</taxon>
        <taxon>Methanobacteriati</taxon>
        <taxon>Methanobacteriota</taxon>
        <taxon>Methanomada group</taxon>
        <taxon>Methanobacteria</taxon>
        <taxon>Methanobacteriales</taxon>
        <taxon>Methanobacteriaceae</taxon>
        <taxon>Methanobrevibacter</taxon>
    </lineage>
</organism>
<dbReference type="PATRIC" id="fig|230361.4.peg.227"/>
<name>A0A0U3DQ05_9EURY</name>